<evidence type="ECO:0000313" key="8">
    <source>
        <dbReference type="EMBL" id="ORY13909.1"/>
    </source>
</evidence>
<proteinExistence type="predicted"/>
<protein>
    <submittedName>
        <fullName evidence="8">Cytochrome P450</fullName>
    </submittedName>
</protein>
<dbReference type="GO" id="GO:0004497">
    <property type="term" value="F:monooxygenase activity"/>
    <property type="evidence" value="ECO:0007669"/>
    <property type="project" value="UniProtKB-KW"/>
</dbReference>
<keyword evidence="6" id="KW-0349">Heme</keyword>
<dbReference type="EMBL" id="MCFA01000037">
    <property type="protein sequence ID" value="ORY13909.1"/>
    <property type="molecule type" value="Genomic_DNA"/>
</dbReference>
<organism evidence="8 9">
    <name type="scientific">Clohesyomyces aquaticus</name>
    <dbReference type="NCBI Taxonomy" id="1231657"/>
    <lineage>
        <taxon>Eukaryota</taxon>
        <taxon>Fungi</taxon>
        <taxon>Dikarya</taxon>
        <taxon>Ascomycota</taxon>
        <taxon>Pezizomycotina</taxon>
        <taxon>Dothideomycetes</taxon>
        <taxon>Pleosporomycetidae</taxon>
        <taxon>Pleosporales</taxon>
        <taxon>Lindgomycetaceae</taxon>
        <taxon>Clohesyomyces</taxon>
    </lineage>
</organism>
<evidence type="ECO:0000256" key="3">
    <source>
        <dbReference type="ARBA" id="ARBA00023002"/>
    </source>
</evidence>
<keyword evidence="9" id="KW-1185">Reference proteome</keyword>
<evidence type="ECO:0000256" key="6">
    <source>
        <dbReference type="PIRSR" id="PIRSR602401-1"/>
    </source>
</evidence>
<feature type="binding site" description="axial binding residue" evidence="6">
    <location>
        <position position="428"/>
    </location>
    <ligand>
        <name>heme</name>
        <dbReference type="ChEBI" id="CHEBI:30413"/>
    </ligand>
    <ligandPart>
        <name>Fe</name>
        <dbReference type="ChEBI" id="CHEBI:18248"/>
    </ligandPart>
</feature>
<dbReference type="Gene3D" id="1.10.630.10">
    <property type="entry name" value="Cytochrome P450"/>
    <property type="match status" value="1"/>
</dbReference>
<sequence>MYLGLGAAVVALFLIGQRWLREICHLGISWAVGFSFSPRVDLTGPQWTYPNGQLLGKFLNGVESSRAWRKYGSVYRIWSLLTPEVVLTWPEDVQSFYSDSRHHEKSPSSNAGWLFQQMLGNAMGLVNGKRWRRLRTGFEKYFTHGFIATSGPRIRETIQRCLDEIFVPGQRTLLCPNSKFRAIPFLCTAAHIYGKLTEDEIRILMELCALKRRIFGNILKGGVYCFPIAQWVRPAEVKELRLFTSDWLDFNKKAVESRKESRDAPIVRIWERARKEENGIKETLQTLDEMLFANLDVSAHALIALLLFLAHSPESQDILHLEVNAAEGNIDKYCNSKETFLQNCLWEAMRLKPVSVFSMPEKSSSQTRLCSTIIPADTWVVVDALSINCNPAFWGDDCESFNPNRFQRISKADLKWNFFTYGFGTRQCLGKYIADYIIKMFLILLIQKYEWTPHGNDTLRHEGGSAWASMSGIHIVLIPRCDTKTRKDSMHQTQ</sequence>
<dbReference type="InterPro" id="IPR002401">
    <property type="entry name" value="Cyt_P450_E_grp-I"/>
</dbReference>
<evidence type="ECO:0000256" key="1">
    <source>
        <dbReference type="ARBA" id="ARBA00001971"/>
    </source>
</evidence>
<comment type="cofactor">
    <cofactor evidence="1 6">
        <name>heme</name>
        <dbReference type="ChEBI" id="CHEBI:30413"/>
    </cofactor>
</comment>
<reference evidence="8 9" key="1">
    <citation type="submission" date="2016-07" db="EMBL/GenBank/DDBJ databases">
        <title>Pervasive Adenine N6-methylation of Active Genes in Fungi.</title>
        <authorList>
            <consortium name="DOE Joint Genome Institute"/>
            <person name="Mondo S.J."/>
            <person name="Dannebaum R.O."/>
            <person name="Kuo R.C."/>
            <person name="Labutti K."/>
            <person name="Haridas S."/>
            <person name="Kuo A."/>
            <person name="Salamov A."/>
            <person name="Ahrendt S.R."/>
            <person name="Lipzen A."/>
            <person name="Sullivan W."/>
            <person name="Andreopoulos W.B."/>
            <person name="Clum A."/>
            <person name="Lindquist E."/>
            <person name="Daum C."/>
            <person name="Ramamoorthy G.K."/>
            <person name="Gryganskyi A."/>
            <person name="Culley D."/>
            <person name="Magnuson J.K."/>
            <person name="James T.Y."/>
            <person name="O'Malley M.A."/>
            <person name="Stajich J.E."/>
            <person name="Spatafora J.W."/>
            <person name="Visel A."/>
            <person name="Grigoriev I.V."/>
        </authorList>
    </citation>
    <scope>NUCLEOTIDE SEQUENCE [LARGE SCALE GENOMIC DNA]</scope>
    <source>
        <strain evidence="8 9">CBS 115471</strain>
    </source>
</reference>
<feature type="signal peptide" evidence="7">
    <location>
        <begin position="1"/>
        <end position="20"/>
    </location>
</feature>
<dbReference type="STRING" id="1231657.A0A1Y1ZUH4"/>
<dbReference type="Pfam" id="PF00067">
    <property type="entry name" value="p450"/>
    <property type="match status" value="1"/>
</dbReference>
<accession>A0A1Y1ZUH4</accession>
<dbReference type="InterPro" id="IPR036396">
    <property type="entry name" value="Cyt_P450_sf"/>
</dbReference>
<dbReference type="AlphaFoldDB" id="A0A1Y1ZUH4"/>
<dbReference type="InterPro" id="IPR001128">
    <property type="entry name" value="Cyt_P450"/>
</dbReference>
<dbReference type="SUPFAM" id="SSF48264">
    <property type="entry name" value="Cytochrome P450"/>
    <property type="match status" value="1"/>
</dbReference>
<dbReference type="PANTHER" id="PTHR24303">
    <property type="entry name" value="HEME-BINDING MONOOXYGENASE FAMILY"/>
    <property type="match status" value="1"/>
</dbReference>
<keyword evidence="2 6" id="KW-0479">Metal-binding</keyword>
<keyword evidence="3" id="KW-0560">Oxidoreductase</keyword>
<evidence type="ECO:0000256" key="5">
    <source>
        <dbReference type="ARBA" id="ARBA00023033"/>
    </source>
</evidence>
<dbReference type="OrthoDB" id="2789670at2759"/>
<evidence type="ECO:0000256" key="7">
    <source>
        <dbReference type="SAM" id="SignalP"/>
    </source>
</evidence>
<evidence type="ECO:0000256" key="4">
    <source>
        <dbReference type="ARBA" id="ARBA00023004"/>
    </source>
</evidence>
<keyword evidence="5" id="KW-0503">Monooxygenase</keyword>
<name>A0A1Y1ZUH4_9PLEO</name>
<dbReference type="PANTHER" id="PTHR24303:SF31">
    <property type="entry name" value="CYTOCHROME P450 307A1-RELATED"/>
    <property type="match status" value="1"/>
</dbReference>
<gene>
    <name evidence="8" type="ORF">BCR34DRAFT_249152</name>
</gene>
<evidence type="ECO:0000256" key="2">
    <source>
        <dbReference type="ARBA" id="ARBA00022723"/>
    </source>
</evidence>
<comment type="caution">
    <text evidence="8">The sequence shown here is derived from an EMBL/GenBank/DDBJ whole genome shotgun (WGS) entry which is preliminary data.</text>
</comment>
<dbReference type="Proteomes" id="UP000193144">
    <property type="component" value="Unassembled WGS sequence"/>
</dbReference>
<keyword evidence="4 6" id="KW-0408">Iron</keyword>
<keyword evidence="7" id="KW-0732">Signal</keyword>
<dbReference type="GO" id="GO:0020037">
    <property type="term" value="F:heme binding"/>
    <property type="evidence" value="ECO:0007669"/>
    <property type="project" value="InterPro"/>
</dbReference>
<dbReference type="GO" id="GO:0005506">
    <property type="term" value="F:iron ion binding"/>
    <property type="evidence" value="ECO:0007669"/>
    <property type="project" value="InterPro"/>
</dbReference>
<dbReference type="PRINTS" id="PR00463">
    <property type="entry name" value="EP450I"/>
</dbReference>
<feature type="chain" id="PRO_5012960166" evidence="7">
    <location>
        <begin position="21"/>
        <end position="494"/>
    </location>
</feature>
<evidence type="ECO:0000313" key="9">
    <source>
        <dbReference type="Proteomes" id="UP000193144"/>
    </source>
</evidence>
<dbReference type="GO" id="GO:0016705">
    <property type="term" value="F:oxidoreductase activity, acting on paired donors, with incorporation or reduction of molecular oxygen"/>
    <property type="evidence" value="ECO:0007669"/>
    <property type="project" value="InterPro"/>
</dbReference>